<evidence type="ECO:0000313" key="2">
    <source>
        <dbReference type="EMBL" id="MBP3958609.1"/>
    </source>
</evidence>
<feature type="compositionally biased region" description="Basic and acidic residues" evidence="1">
    <location>
        <begin position="20"/>
        <end position="33"/>
    </location>
</feature>
<dbReference type="RefSeq" id="WP_210658751.1">
    <property type="nucleotide sequence ID" value="NZ_JAGKQQ010000001.1"/>
</dbReference>
<organism evidence="2 3">
    <name type="scientific">Gemmata palustris</name>
    <dbReference type="NCBI Taxonomy" id="2822762"/>
    <lineage>
        <taxon>Bacteria</taxon>
        <taxon>Pseudomonadati</taxon>
        <taxon>Planctomycetota</taxon>
        <taxon>Planctomycetia</taxon>
        <taxon>Gemmatales</taxon>
        <taxon>Gemmataceae</taxon>
        <taxon>Gemmata</taxon>
    </lineage>
</organism>
<name>A0ABS5BY38_9BACT</name>
<dbReference type="EMBL" id="JAGKQQ010000001">
    <property type="protein sequence ID" value="MBP3958609.1"/>
    <property type="molecule type" value="Genomic_DNA"/>
</dbReference>
<proteinExistence type="predicted"/>
<protein>
    <recommendedName>
        <fullName evidence="4">Protein kinase domain-containing protein</fullName>
    </recommendedName>
</protein>
<accession>A0ABS5BY38</accession>
<gene>
    <name evidence="2" type="ORF">J8F10_25455</name>
</gene>
<evidence type="ECO:0008006" key="4">
    <source>
        <dbReference type="Google" id="ProtNLM"/>
    </source>
</evidence>
<dbReference type="Proteomes" id="UP000676565">
    <property type="component" value="Unassembled WGS sequence"/>
</dbReference>
<sequence>MASWPTQSDYKDALQNPDTAFRDPDLRQSRAERSPMGVPRARSGAFASVYKMTGPKGVVALKLFNFPNEDRARRYRAVSDYLELTLGPKKPPCVVKFRYHADGIRVGKLWYPTLTMAWVKGVSLGEWVRQAVERKGPGLADVRKMADSWVALTEQLRSTKIAHGDLQHDNIMVVGDAPVLVDYDGMCVPALDPADPTKKLEQLEFGKPAYQHPARAVERLGSTLDQFSAWVIFIALRAIVADPQLYAKYVLKTDNENLLFTPADMQHPAASELWPDLIACKDPEISGWARALRESLDKPFNKIPPFTLDPFVRLRKLAGAGTRDWVQIEAETERLKKTGKDVPVDLWDRVNPVGALRELCAARVKDWVKIAGEGERLLATGRLLPTDVKPVYEGARKRVAARNAVKKALDDRNPRAAVTAYQAALIDDWADPKLVTGAKAAAEQVPLLNELKAAVAAPGDGRALVKLWDAHAPKLATVAEARIYEAAAAGWRTRIKAADTFLRVFAKSPQTEREVAEAWQAVLAAGPLHPSVTEVHRQRGTDALRWWPLLERLRRLPNAAAHENDTQLLTAWGNGSALAGCAEAIPFAHRAIEARERVALVDALERAIKQAEQGGPEDAVVAAAKKLPAGYPHPHANRAGEGSEGLWLMAEVQRAIDRPRPSDRAIAAAYDKLKEKNPRLADRLERVNPALYAEGEKATQRRQLLDRFARIDAEELRVDKQDQRWLALWSEHGKALSDRADREELRARLTLARDRLEKWSKIAEALAARDVFALRKQFAAHSAALANYPPFADRLGEIQELLARADRITSIQQKIDATAALAPDDLAFLRDNHSVFDADTKSAIETQVRARLAGEARLVPAFPAYSSAGKRGGLVKACWSWGGHGLISHCIVAVDGRRFLADPSEADPYSRINCLPENHQREGGGITLVPPNGAPQAYVTIWPVVELGWKTIYGAPLTIGPVPVGSTSPSASRW</sequence>
<comment type="caution">
    <text evidence="2">The sequence shown here is derived from an EMBL/GenBank/DDBJ whole genome shotgun (WGS) entry which is preliminary data.</text>
</comment>
<evidence type="ECO:0000313" key="3">
    <source>
        <dbReference type="Proteomes" id="UP000676565"/>
    </source>
</evidence>
<dbReference type="SUPFAM" id="SSF56112">
    <property type="entry name" value="Protein kinase-like (PK-like)"/>
    <property type="match status" value="1"/>
</dbReference>
<dbReference type="InterPro" id="IPR011009">
    <property type="entry name" value="Kinase-like_dom_sf"/>
</dbReference>
<dbReference type="Gene3D" id="1.10.510.10">
    <property type="entry name" value="Transferase(Phosphotransferase) domain 1"/>
    <property type="match status" value="1"/>
</dbReference>
<keyword evidence="3" id="KW-1185">Reference proteome</keyword>
<evidence type="ECO:0000256" key="1">
    <source>
        <dbReference type="SAM" id="MobiDB-lite"/>
    </source>
</evidence>
<feature type="region of interest" description="Disordered" evidence="1">
    <location>
        <begin position="1"/>
        <end position="39"/>
    </location>
</feature>
<reference evidence="2 3" key="1">
    <citation type="submission" date="2021-04" db="EMBL/GenBank/DDBJ databases">
        <authorList>
            <person name="Ivanova A."/>
        </authorList>
    </citation>
    <scope>NUCLEOTIDE SEQUENCE [LARGE SCALE GENOMIC DNA]</scope>
    <source>
        <strain evidence="2 3">G18</strain>
    </source>
</reference>